<feature type="domain" description="FHA" evidence="8">
    <location>
        <begin position="290"/>
        <end position="361"/>
    </location>
</feature>
<keyword evidence="7" id="KW-0812">Transmembrane</keyword>
<dbReference type="InterPro" id="IPR016047">
    <property type="entry name" value="M23ase_b-sheet_dom"/>
</dbReference>
<evidence type="ECO:0000313" key="9">
    <source>
        <dbReference type="EMBL" id="MFC3050636.1"/>
    </source>
</evidence>
<dbReference type="InterPro" id="IPR000253">
    <property type="entry name" value="FHA_dom"/>
</dbReference>
<keyword evidence="7" id="KW-0472">Membrane</keyword>
<keyword evidence="7" id="KW-1133">Transmembrane helix</keyword>
<dbReference type="Pfam" id="PF01551">
    <property type="entry name" value="Peptidase_M23"/>
    <property type="match status" value="1"/>
</dbReference>
<dbReference type="CDD" id="cd12797">
    <property type="entry name" value="M23_peptidase"/>
    <property type="match status" value="1"/>
</dbReference>
<dbReference type="PANTHER" id="PTHR21666">
    <property type="entry name" value="PEPTIDASE-RELATED"/>
    <property type="match status" value="1"/>
</dbReference>
<keyword evidence="6" id="KW-0482">Metalloprotease</keyword>
<evidence type="ECO:0000256" key="1">
    <source>
        <dbReference type="ARBA" id="ARBA00001947"/>
    </source>
</evidence>
<keyword evidence="2" id="KW-0645">Protease</keyword>
<evidence type="ECO:0000256" key="4">
    <source>
        <dbReference type="ARBA" id="ARBA00022801"/>
    </source>
</evidence>
<keyword evidence="3" id="KW-0479">Metal-binding</keyword>
<evidence type="ECO:0000256" key="2">
    <source>
        <dbReference type="ARBA" id="ARBA00022670"/>
    </source>
</evidence>
<evidence type="ECO:0000256" key="7">
    <source>
        <dbReference type="SAM" id="Phobius"/>
    </source>
</evidence>
<feature type="transmembrane region" description="Helical" evidence="7">
    <location>
        <begin position="36"/>
        <end position="53"/>
    </location>
</feature>
<comment type="caution">
    <text evidence="9">The sequence shown here is derived from an EMBL/GenBank/DDBJ whole genome shotgun (WGS) entry which is preliminary data.</text>
</comment>
<proteinExistence type="predicted"/>
<dbReference type="SUPFAM" id="SSF51261">
    <property type="entry name" value="Duplicated hybrid motif"/>
    <property type="match status" value="1"/>
</dbReference>
<dbReference type="EC" id="3.4.24.-" evidence="9"/>
<evidence type="ECO:0000256" key="6">
    <source>
        <dbReference type="ARBA" id="ARBA00023049"/>
    </source>
</evidence>
<reference evidence="10" key="1">
    <citation type="journal article" date="2019" name="Int. J. Syst. Evol. Microbiol.">
        <title>The Global Catalogue of Microorganisms (GCM) 10K type strain sequencing project: providing services to taxonomists for standard genome sequencing and annotation.</title>
        <authorList>
            <consortium name="The Broad Institute Genomics Platform"/>
            <consortium name="The Broad Institute Genome Sequencing Center for Infectious Disease"/>
            <person name="Wu L."/>
            <person name="Ma J."/>
        </authorList>
    </citation>
    <scope>NUCLEOTIDE SEQUENCE [LARGE SCALE GENOMIC DNA]</scope>
    <source>
        <strain evidence="10">KCTC 62164</strain>
    </source>
</reference>
<name>A0ABV7D1C6_9PROT</name>
<evidence type="ECO:0000259" key="8">
    <source>
        <dbReference type="PROSITE" id="PS50006"/>
    </source>
</evidence>
<keyword evidence="5" id="KW-0862">Zinc</keyword>
<organism evidence="9 10">
    <name type="scientific">Kordiimonas pumila</name>
    <dbReference type="NCBI Taxonomy" id="2161677"/>
    <lineage>
        <taxon>Bacteria</taxon>
        <taxon>Pseudomonadati</taxon>
        <taxon>Pseudomonadota</taxon>
        <taxon>Alphaproteobacteria</taxon>
        <taxon>Kordiimonadales</taxon>
        <taxon>Kordiimonadaceae</taxon>
        <taxon>Kordiimonas</taxon>
    </lineage>
</organism>
<dbReference type="Gene3D" id="3.10.450.350">
    <property type="match status" value="2"/>
</dbReference>
<protein>
    <submittedName>
        <fullName evidence="9">M23 family metallopeptidase</fullName>
        <ecNumber evidence="9">3.4.24.-</ecNumber>
    </submittedName>
</protein>
<dbReference type="EMBL" id="JBHRSL010000001">
    <property type="protein sequence ID" value="MFC3050636.1"/>
    <property type="molecule type" value="Genomic_DNA"/>
</dbReference>
<evidence type="ECO:0000256" key="5">
    <source>
        <dbReference type="ARBA" id="ARBA00022833"/>
    </source>
</evidence>
<accession>A0ABV7D1C6</accession>
<dbReference type="Gene3D" id="2.70.70.10">
    <property type="entry name" value="Glucose Permease (Domain IIA)"/>
    <property type="match status" value="1"/>
</dbReference>
<dbReference type="RefSeq" id="WP_194215007.1">
    <property type="nucleotide sequence ID" value="NZ_CP061205.1"/>
</dbReference>
<keyword evidence="4 9" id="KW-0378">Hydrolase</keyword>
<dbReference type="GO" id="GO:0016787">
    <property type="term" value="F:hydrolase activity"/>
    <property type="evidence" value="ECO:0007669"/>
    <property type="project" value="UniProtKB-KW"/>
</dbReference>
<sequence>MPTRQQIYHWFSTQISAIRISSAFRRAVKASESPKGFLLIAAFGLMLLLVYKLPDGGTMDNGTGPLAEIAPDALAENESLLSIEEADGAYDTGIPTLESLKLNRNETLIGLLNRAGISNANANTAVIQLKKVTNLRKLRPGQEIKLIRNTDAPDTVAELRLRDSFSEEAVLVMGEEGYSATRTPFMTYGLTRFAEGEITDNLYMSAKREGVPDKVIIELIRMLSFDVDFEREIREGDHFEIYFERSFAPGFNDIEDGRILEAVLTLSNRTLEAFYFKDKNGDEDYFSADGKSTRRALMKTPLDVAVVTSSYGSRKHPVLGYTRMHKGVDFRAPTGTPIMAAGDGVIEMASRNGSYGNYIRIRHNGDYKTAYGHLSRYGTGVKKGKHVKQGQVIGYSGATGRVTAAHLHYEVLLNNKQVNPLTLKLPTGRTLKGEELMAFQGSRDVILAEIDQVRNMQLALASTADDTSPVGAASTAAR</sequence>
<dbReference type="PANTHER" id="PTHR21666:SF288">
    <property type="entry name" value="CELL DIVISION PROTEIN YTFB"/>
    <property type="match status" value="1"/>
</dbReference>
<dbReference type="PROSITE" id="PS50006">
    <property type="entry name" value="FHA_DOMAIN"/>
    <property type="match status" value="1"/>
</dbReference>
<dbReference type="Proteomes" id="UP001595444">
    <property type="component" value="Unassembled WGS sequence"/>
</dbReference>
<keyword evidence="10" id="KW-1185">Reference proteome</keyword>
<evidence type="ECO:0000313" key="10">
    <source>
        <dbReference type="Proteomes" id="UP001595444"/>
    </source>
</evidence>
<comment type="cofactor">
    <cofactor evidence="1">
        <name>Zn(2+)</name>
        <dbReference type="ChEBI" id="CHEBI:29105"/>
    </cofactor>
</comment>
<dbReference type="InterPro" id="IPR050570">
    <property type="entry name" value="Cell_wall_metabolism_enzyme"/>
</dbReference>
<evidence type="ECO:0000256" key="3">
    <source>
        <dbReference type="ARBA" id="ARBA00022723"/>
    </source>
</evidence>
<gene>
    <name evidence="9" type="ORF">ACFOKA_01825</name>
</gene>
<dbReference type="InterPro" id="IPR011055">
    <property type="entry name" value="Dup_hybrid_motif"/>
</dbReference>